<feature type="transmembrane region" description="Helical" evidence="6">
    <location>
        <begin position="161"/>
        <end position="182"/>
    </location>
</feature>
<protein>
    <submittedName>
        <fullName evidence="7">Branched-chain amino acids ABC transporter permease component</fullName>
    </submittedName>
</protein>
<evidence type="ECO:0000256" key="3">
    <source>
        <dbReference type="ARBA" id="ARBA00022692"/>
    </source>
</evidence>
<gene>
    <name evidence="7" type="primary">livM</name>
    <name evidence="7" type="ORF">KL86APRO_20174</name>
</gene>
<organism evidence="7">
    <name type="scientific">uncultured Alphaproteobacteria bacterium</name>
    <dbReference type="NCBI Taxonomy" id="91750"/>
    <lineage>
        <taxon>Bacteria</taxon>
        <taxon>Pseudomonadati</taxon>
        <taxon>Pseudomonadota</taxon>
        <taxon>Alphaproteobacteria</taxon>
        <taxon>environmental samples</taxon>
    </lineage>
</organism>
<dbReference type="InterPro" id="IPR043428">
    <property type="entry name" value="LivM-like"/>
</dbReference>
<evidence type="ECO:0000256" key="5">
    <source>
        <dbReference type="ARBA" id="ARBA00023136"/>
    </source>
</evidence>
<dbReference type="EMBL" id="FLUO01000002">
    <property type="protein sequence ID" value="SBW11387.1"/>
    <property type="molecule type" value="Genomic_DNA"/>
</dbReference>
<sequence length="335" mass="34403">MVANASKISAAARWLGLAALLFGLIPGALALVGGGYPFQVGITALIFVTLAVSLNLVTGTAGLLSLGHAGFFGVGAYAAALASTKLGWPFLLTLPFAAACAAALGVLVALPTMRLISIYFAVATLGIGEMIHVTLLNWVSFTRGPMGVRGIPPIEIAGLDLSSVVGGYYAAAAVAALGIFAVHRLTHSYYGNALRALREDDQCAAAMGLNPVRLKIEAFGIACAIAGAAGAVYAHTAAFISPDSFRFEESILILAMIVVGGLGSLPGAVIGAVLLIVLPEALRGFGDFRMIAVGTFMFLSILFLPKGLVGEASAIALFRRQLGAAWRGDVQAGWK</sequence>
<dbReference type="PANTHER" id="PTHR30482">
    <property type="entry name" value="HIGH-AFFINITY BRANCHED-CHAIN AMINO ACID TRANSPORT SYSTEM PERMEASE"/>
    <property type="match status" value="1"/>
</dbReference>
<dbReference type="Pfam" id="PF02653">
    <property type="entry name" value="BPD_transp_2"/>
    <property type="match status" value="1"/>
</dbReference>
<keyword evidence="2" id="KW-1003">Cell membrane</keyword>
<dbReference type="PANTHER" id="PTHR30482:SF10">
    <property type="entry name" value="HIGH-AFFINITY BRANCHED-CHAIN AMINO ACID TRANSPORT PROTEIN BRAE"/>
    <property type="match status" value="1"/>
</dbReference>
<feature type="transmembrane region" description="Helical" evidence="6">
    <location>
        <begin position="218"/>
        <end position="240"/>
    </location>
</feature>
<accession>A0A212KI93</accession>
<evidence type="ECO:0000313" key="7">
    <source>
        <dbReference type="EMBL" id="SBW11387.1"/>
    </source>
</evidence>
<feature type="transmembrane region" description="Helical" evidence="6">
    <location>
        <begin position="40"/>
        <end position="57"/>
    </location>
</feature>
<feature type="transmembrane region" description="Helical" evidence="6">
    <location>
        <begin position="252"/>
        <end position="278"/>
    </location>
</feature>
<feature type="transmembrane region" description="Helical" evidence="6">
    <location>
        <begin position="290"/>
        <end position="309"/>
    </location>
</feature>
<comment type="subcellular location">
    <subcellularLocation>
        <location evidence="1">Cell membrane</location>
        <topology evidence="1">Multi-pass membrane protein</topology>
    </subcellularLocation>
</comment>
<feature type="transmembrane region" description="Helical" evidence="6">
    <location>
        <begin position="117"/>
        <end position="141"/>
    </location>
</feature>
<evidence type="ECO:0000256" key="2">
    <source>
        <dbReference type="ARBA" id="ARBA00022475"/>
    </source>
</evidence>
<keyword evidence="4 6" id="KW-1133">Transmembrane helix</keyword>
<dbReference type="CDD" id="cd06581">
    <property type="entry name" value="TM_PBP1_LivM_like"/>
    <property type="match status" value="1"/>
</dbReference>
<dbReference type="GO" id="GO:0005886">
    <property type="term" value="C:plasma membrane"/>
    <property type="evidence" value="ECO:0007669"/>
    <property type="project" value="UniProtKB-SubCell"/>
</dbReference>
<dbReference type="GO" id="GO:0015658">
    <property type="term" value="F:branched-chain amino acid transmembrane transporter activity"/>
    <property type="evidence" value="ECO:0007669"/>
    <property type="project" value="InterPro"/>
</dbReference>
<dbReference type="AlphaFoldDB" id="A0A212KI93"/>
<keyword evidence="5 6" id="KW-0472">Membrane</keyword>
<proteinExistence type="predicted"/>
<evidence type="ECO:0000256" key="6">
    <source>
        <dbReference type="SAM" id="Phobius"/>
    </source>
</evidence>
<feature type="transmembrane region" description="Helical" evidence="6">
    <location>
        <begin position="88"/>
        <end position="110"/>
    </location>
</feature>
<name>A0A212KI93_9PROT</name>
<evidence type="ECO:0000256" key="1">
    <source>
        <dbReference type="ARBA" id="ARBA00004651"/>
    </source>
</evidence>
<reference evidence="7" key="1">
    <citation type="submission" date="2016-04" db="EMBL/GenBank/DDBJ databases">
        <authorList>
            <person name="Evans L.H."/>
            <person name="Alamgir A."/>
            <person name="Owens N."/>
            <person name="Weber N.D."/>
            <person name="Virtaneva K."/>
            <person name="Barbian K."/>
            <person name="Babar A."/>
            <person name="Rosenke K."/>
        </authorList>
    </citation>
    <scope>NUCLEOTIDE SEQUENCE</scope>
    <source>
        <strain evidence="7">86</strain>
    </source>
</reference>
<evidence type="ECO:0000256" key="4">
    <source>
        <dbReference type="ARBA" id="ARBA00022989"/>
    </source>
</evidence>
<keyword evidence="3 6" id="KW-0812">Transmembrane</keyword>
<dbReference type="InterPro" id="IPR001851">
    <property type="entry name" value="ABC_transp_permease"/>
</dbReference>